<comment type="similarity">
    <text evidence="2">Belongs to the BUD31 (G10) family.</text>
</comment>
<dbReference type="EMBL" id="JAPMOS010000057">
    <property type="protein sequence ID" value="KAJ4456974.1"/>
    <property type="molecule type" value="Genomic_DNA"/>
</dbReference>
<gene>
    <name evidence="4" type="ORF">PAPYR_7700</name>
</gene>
<name>A0ABQ8UCG4_9EUKA</name>
<evidence type="ECO:0000256" key="3">
    <source>
        <dbReference type="ARBA" id="ARBA00023242"/>
    </source>
</evidence>
<dbReference type="PRINTS" id="PR00322">
    <property type="entry name" value="G10"/>
</dbReference>
<sequence length="147" mass="17165">MPKVKTSRVRHPEGWERIEPTLLEFDQQMRDATSESHEGKRKAESLWPVFKITHQRTRYIYDLYYRKREISRELYEFCLEQGYADPGLIAKWKKSGYERLCCLRCIQVRDSNYGGTCICRVPKSKLEPGTVVECVNCGCRGCASCDV</sequence>
<evidence type="ECO:0000313" key="5">
    <source>
        <dbReference type="Proteomes" id="UP001141327"/>
    </source>
</evidence>
<protein>
    <recommendedName>
        <fullName evidence="6">G10 protein</fullName>
    </recommendedName>
</protein>
<dbReference type="InterPro" id="IPR001748">
    <property type="entry name" value="BUD31"/>
</dbReference>
<evidence type="ECO:0000313" key="4">
    <source>
        <dbReference type="EMBL" id="KAJ4456974.1"/>
    </source>
</evidence>
<dbReference type="PROSITE" id="PS00997">
    <property type="entry name" value="G10_1"/>
    <property type="match status" value="1"/>
</dbReference>
<dbReference type="Proteomes" id="UP001141327">
    <property type="component" value="Unassembled WGS sequence"/>
</dbReference>
<evidence type="ECO:0000256" key="2">
    <source>
        <dbReference type="ARBA" id="ARBA00005287"/>
    </source>
</evidence>
<organism evidence="4 5">
    <name type="scientific">Paratrimastix pyriformis</name>
    <dbReference type="NCBI Taxonomy" id="342808"/>
    <lineage>
        <taxon>Eukaryota</taxon>
        <taxon>Metamonada</taxon>
        <taxon>Preaxostyla</taxon>
        <taxon>Paratrimastigidae</taxon>
        <taxon>Paratrimastix</taxon>
    </lineage>
</organism>
<accession>A0ABQ8UCG4</accession>
<proteinExistence type="inferred from homology"/>
<evidence type="ECO:0008006" key="6">
    <source>
        <dbReference type="Google" id="ProtNLM"/>
    </source>
</evidence>
<keyword evidence="3" id="KW-0539">Nucleus</keyword>
<comment type="subcellular location">
    <subcellularLocation>
        <location evidence="1">Nucleus</location>
    </subcellularLocation>
</comment>
<keyword evidence="5" id="KW-1185">Reference proteome</keyword>
<comment type="caution">
    <text evidence="4">The sequence shown here is derived from an EMBL/GenBank/DDBJ whole genome shotgun (WGS) entry which is preliminary data.</text>
</comment>
<dbReference type="InterPro" id="IPR018230">
    <property type="entry name" value="BUD31/G10-rel_CS"/>
</dbReference>
<dbReference type="PANTHER" id="PTHR19411">
    <property type="entry name" value="PROTEIN BUD31-RELATED"/>
    <property type="match status" value="1"/>
</dbReference>
<dbReference type="Pfam" id="PF01125">
    <property type="entry name" value="BUD31"/>
    <property type="match status" value="1"/>
</dbReference>
<dbReference type="PANTHER" id="PTHR19411:SF0">
    <property type="entry name" value="PROTEIN BUD31 HOMOLOG"/>
    <property type="match status" value="1"/>
</dbReference>
<reference evidence="4" key="1">
    <citation type="journal article" date="2022" name="bioRxiv">
        <title>Genomics of Preaxostyla Flagellates Illuminates Evolutionary Transitions and the Path Towards Mitochondrial Loss.</title>
        <authorList>
            <person name="Novak L.V.F."/>
            <person name="Treitli S.C."/>
            <person name="Pyrih J."/>
            <person name="Halakuc P."/>
            <person name="Pipaliya S.V."/>
            <person name="Vacek V."/>
            <person name="Brzon O."/>
            <person name="Soukal P."/>
            <person name="Eme L."/>
            <person name="Dacks J.B."/>
            <person name="Karnkowska A."/>
            <person name="Elias M."/>
            <person name="Hampl V."/>
        </authorList>
    </citation>
    <scope>NUCLEOTIDE SEQUENCE</scope>
    <source>
        <strain evidence="4">RCP-MX</strain>
    </source>
</reference>
<evidence type="ECO:0000256" key="1">
    <source>
        <dbReference type="ARBA" id="ARBA00004123"/>
    </source>
</evidence>